<evidence type="ECO:0000313" key="1">
    <source>
        <dbReference type="EMBL" id="KER01700.1"/>
    </source>
</evidence>
<gene>
    <name evidence="1" type="ORF">MEG1DRAFT_03656</name>
</gene>
<organism evidence="1 2">
    <name type="scientific">Photorhabdus temperata subsp. temperata Meg1</name>
    <dbReference type="NCBI Taxonomy" id="1393735"/>
    <lineage>
        <taxon>Bacteria</taxon>
        <taxon>Pseudomonadati</taxon>
        <taxon>Pseudomonadota</taxon>
        <taxon>Gammaproteobacteria</taxon>
        <taxon>Enterobacterales</taxon>
        <taxon>Morganellaceae</taxon>
        <taxon>Photorhabdus</taxon>
    </lineage>
</organism>
<protein>
    <submittedName>
        <fullName evidence="1">Uncharacterized protein</fullName>
    </submittedName>
</protein>
<dbReference type="PATRIC" id="fig|1393735.3.peg.3742"/>
<proteinExistence type="predicted"/>
<dbReference type="AlphaFoldDB" id="A0A081RSP7"/>
<comment type="caution">
    <text evidence="1">The sequence shown here is derived from an EMBL/GenBank/DDBJ whole genome shotgun (WGS) entry which is preliminary data.</text>
</comment>
<dbReference type="Proteomes" id="UP000028002">
    <property type="component" value="Unassembled WGS sequence"/>
</dbReference>
<dbReference type="EMBL" id="JGVH01000072">
    <property type="protein sequence ID" value="KER01700.1"/>
    <property type="molecule type" value="Genomic_DNA"/>
</dbReference>
<reference evidence="1 2" key="1">
    <citation type="submission" date="2014-03" db="EMBL/GenBank/DDBJ databases">
        <title>Draft Genome of Photorhabdus temperata Meg1.</title>
        <authorList>
            <person name="Hurst S.G.IV."/>
            <person name="Morris K."/>
            <person name="Thomas K."/>
            <person name="Tisa L.S."/>
        </authorList>
    </citation>
    <scope>NUCLEOTIDE SEQUENCE [LARGE SCALE GENOMIC DNA]</scope>
    <source>
        <strain evidence="1 2">Meg1</strain>
    </source>
</reference>
<sequence>MIKHVTLAEVIALHDYLLLHYAGVAGMAEIGYGQQCGL</sequence>
<name>A0A081RSP7_PHOTE</name>
<accession>A0A081RSP7</accession>
<evidence type="ECO:0000313" key="2">
    <source>
        <dbReference type="Proteomes" id="UP000028002"/>
    </source>
</evidence>